<dbReference type="Proteomes" id="UP000078561">
    <property type="component" value="Unassembled WGS sequence"/>
</dbReference>
<evidence type="ECO:0000313" key="3">
    <source>
        <dbReference type="Proteomes" id="UP000078561"/>
    </source>
</evidence>
<feature type="compositionally biased region" description="Polar residues" evidence="1">
    <location>
        <begin position="92"/>
        <end position="111"/>
    </location>
</feature>
<protein>
    <submittedName>
        <fullName evidence="2">Uncharacterized protein</fullName>
    </submittedName>
</protein>
<sequence>MGLMDTIKRRYELRQVGKYTKRRMSQSQFESKDRDYYNSIYVDGAYLHERDNSSSTNSDRSNNAMSFSSNSSVHRPERWSLPSFLRRDSHRQQQSLATQQIKTSESYTLNG</sequence>
<dbReference type="EMBL" id="LT554417">
    <property type="protein sequence ID" value="SAM05092.1"/>
    <property type="molecule type" value="Genomic_DNA"/>
</dbReference>
<accession>A0A163TI85</accession>
<proteinExistence type="predicted"/>
<feature type="region of interest" description="Disordered" evidence="1">
    <location>
        <begin position="49"/>
        <end position="111"/>
    </location>
</feature>
<gene>
    <name evidence="2" type="primary">ABSGL_10958.1 scaffold 12033</name>
</gene>
<evidence type="ECO:0000313" key="2">
    <source>
        <dbReference type="EMBL" id="SAM05092.1"/>
    </source>
</evidence>
<evidence type="ECO:0000256" key="1">
    <source>
        <dbReference type="SAM" id="MobiDB-lite"/>
    </source>
</evidence>
<name>A0A163TI85_ABSGL</name>
<dbReference type="AlphaFoldDB" id="A0A163TI85"/>
<reference evidence="2" key="1">
    <citation type="submission" date="2016-04" db="EMBL/GenBank/DDBJ databases">
        <authorList>
            <person name="Evans L.H."/>
            <person name="Alamgir A."/>
            <person name="Owens N."/>
            <person name="Weber N.D."/>
            <person name="Virtaneva K."/>
            <person name="Barbian K."/>
            <person name="Babar A."/>
            <person name="Rosenke K."/>
        </authorList>
    </citation>
    <scope>NUCLEOTIDE SEQUENCE [LARGE SCALE GENOMIC DNA]</scope>
    <source>
        <strain evidence="2">CBS 101.48</strain>
    </source>
</reference>
<dbReference type="OMA" id="SYKQKGW"/>
<organism evidence="2">
    <name type="scientific">Absidia glauca</name>
    <name type="common">Pin mould</name>
    <dbReference type="NCBI Taxonomy" id="4829"/>
    <lineage>
        <taxon>Eukaryota</taxon>
        <taxon>Fungi</taxon>
        <taxon>Fungi incertae sedis</taxon>
        <taxon>Mucoromycota</taxon>
        <taxon>Mucoromycotina</taxon>
        <taxon>Mucoromycetes</taxon>
        <taxon>Mucorales</taxon>
        <taxon>Cunninghamellaceae</taxon>
        <taxon>Absidia</taxon>
    </lineage>
</organism>
<dbReference type="InParanoid" id="A0A163TI85"/>
<keyword evidence="3" id="KW-1185">Reference proteome</keyword>
<dbReference type="OrthoDB" id="2246002at2759"/>
<feature type="compositionally biased region" description="Low complexity" evidence="1">
    <location>
        <begin position="53"/>
        <end position="72"/>
    </location>
</feature>